<evidence type="ECO:0000313" key="1">
    <source>
        <dbReference type="EMBL" id="AGH98102.1"/>
    </source>
</evidence>
<accession>M4VFG4</accession>
<dbReference type="Proteomes" id="UP000011932">
    <property type="component" value="Chromosome"/>
</dbReference>
<reference evidence="1 2" key="1">
    <citation type="journal article" date="2013" name="ISME J.">
        <title>By their genes ye shall know them: genomic signatures of predatory bacteria.</title>
        <authorList>
            <person name="Pasternak Z."/>
            <person name="Pietrokovski S."/>
            <person name="Rotem O."/>
            <person name="Gophna U."/>
            <person name="Lurie-Weinberger M.N."/>
            <person name="Jurkevitch E."/>
        </authorList>
    </citation>
    <scope>NUCLEOTIDE SEQUENCE [LARGE SCALE GENOMIC DNA]</scope>
    <source>
        <strain evidence="1">EPB</strain>
    </source>
</reference>
<name>M4VFG4_9BACT</name>
<dbReference type="RefSeq" id="WP_015467639.1">
    <property type="nucleotide sequence ID" value="NC_020812.1"/>
</dbReference>
<organism evidence="1 2">
    <name type="scientific">Micavibrio aeruginosavorus EPB</name>
    <dbReference type="NCBI Taxonomy" id="349215"/>
    <lineage>
        <taxon>Bacteria</taxon>
        <taxon>Pseudomonadati</taxon>
        <taxon>Bdellovibrionota</taxon>
        <taxon>Bdellovibrionia</taxon>
        <taxon>Bdellovibrionales</taxon>
        <taxon>Pseudobdellovibrionaceae</taxon>
        <taxon>Micavibrio</taxon>
    </lineage>
</organism>
<dbReference type="AlphaFoldDB" id="M4VFG4"/>
<dbReference type="HOGENOM" id="CLU_1711129_0_0_5"/>
<proteinExistence type="predicted"/>
<dbReference type="KEGG" id="man:A11S_1289"/>
<evidence type="ECO:0000313" key="2">
    <source>
        <dbReference type="Proteomes" id="UP000011932"/>
    </source>
</evidence>
<protein>
    <submittedName>
        <fullName evidence="1">Uncharacterized protein</fullName>
    </submittedName>
</protein>
<dbReference type="EMBL" id="CP003538">
    <property type="protein sequence ID" value="AGH98102.1"/>
    <property type="molecule type" value="Genomic_DNA"/>
</dbReference>
<sequence length="153" mass="16646">MTSIYGNLIDSMRSFQFDPDKVKIGRASNDGVFTDPTKTSDAAEAITDDSVAAAERQSAEVRQASAQTLVQTQIIANQNVQTESEVGGDAAVDEFLDFMSKSTEEKMRALLLKGMGVTEEELASLPPEERAKIEEKIREKIEDAMENGGLAKV</sequence>
<gene>
    <name evidence="1" type="ORF">A11S_1289</name>
</gene>
<dbReference type="PATRIC" id="fig|349215.9.peg.1245"/>
<dbReference type="STRING" id="349215.A11S_1289"/>